<proteinExistence type="predicted"/>
<keyword evidence="1" id="KW-0732">Signal</keyword>
<dbReference type="Proteomes" id="UP000307440">
    <property type="component" value="Unassembled WGS sequence"/>
</dbReference>
<reference evidence="2 3" key="1">
    <citation type="journal article" date="2019" name="Nat. Ecol. Evol.">
        <title>Megaphylogeny resolves global patterns of mushroom evolution.</title>
        <authorList>
            <person name="Varga T."/>
            <person name="Krizsan K."/>
            <person name="Foldi C."/>
            <person name="Dima B."/>
            <person name="Sanchez-Garcia M."/>
            <person name="Sanchez-Ramirez S."/>
            <person name="Szollosi G.J."/>
            <person name="Szarkandi J.G."/>
            <person name="Papp V."/>
            <person name="Albert L."/>
            <person name="Andreopoulos W."/>
            <person name="Angelini C."/>
            <person name="Antonin V."/>
            <person name="Barry K.W."/>
            <person name="Bougher N.L."/>
            <person name="Buchanan P."/>
            <person name="Buyck B."/>
            <person name="Bense V."/>
            <person name="Catcheside P."/>
            <person name="Chovatia M."/>
            <person name="Cooper J."/>
            <person name="Damon W."/>
            <person name="Desjardin D."/>
            <person name="Finy P."/>
            <person name="Geml J."/>
            <person name="Haridas S."/>
            <person name="Hughes K."/>
            <person name="Justo A."/>
            <person name="Karasinski D."/>
            <person name="Kautmanova I."/>
            <person name="Kiss B."/>
            <person name="Kocsube S."/>
            <person name="Kotiranta H."/>
            <person name="LaButti K.M."/>
            <person name="Lechner B.E."/>
            <person name="Liimatainen K."/>
            <person name="Lipzen A."/>
            <person name="Lukacs Z."/>
            <person name="Mihaltcheva S."/>
            <person name="Morgado L.N."/>
            <person name="Niskanen T."/>
            <person name="Noordeloos M.E."/>
            <person name="Ohm R.A."/>
            <person name="Ortiz-Santana B."/>
            <person name="Ovrebo C."/>
            <person name="Racz N."/>
            <person name="Riley R."/>
            <person name="Savchenko A."/>
            <person name="Shiryaev A."/>
            <person name="Soop K."/>
            <person name="Spirin V."/>
            <person name="Szebenyi C."/>
            <person name="Tomsovsky M."/>
            <person name="Tulloss R.E."/>
            <person name="Uehling J."/>
            <person name="Grigoriev I.V."/>
            <person name="Vagvolgyi C."/>
            <person name="Papp T."/>
            <person name="Martin F.M."/>
            <person name="Miettinen O."/>
            <person name="Hibbett D.S."/>
            <person name="Nagy L.G."/>
        </authorList>
    </citation>
    <scope>NUCLEOTIDE SEQUENCE [LARGE SCALE GENOMIC DNA]</scope>
    <source>
        <strain evidence="2 3">CBS 121175</strain>
    </source>
</reference>
<dbReference type="EMBL" id="ML210544">
    <property type="protein sequence ID" value="TFK17252.1"/>
    <property type="molecule type" value="Genomic_DNA"/>
</dbReference>
<evidence type="ECO:0000313" key="3">
    <source>
        <dbReference type="Proteomes" id="UP000307440"/>
    </source>
</evidence>
<feature type="signal peptide" evidence="1">
    <location>
        <begin position="1"/>
        <end position="23"/>
    </location>
</feature>
<gene>
    <name evidence="2" type="ORF">FA15DRAFT_661587</name>
</gene>
<evidence type="ECO:0000313" key="2">
    <source>
        <dbReference type="EMBL" id="TFK17252.1"/>
    </source>
</evidence>
<sequence>MAAWSLHGCCTAIAWMLYGHCMAAVQWPHGACTAAVQWPHGDCTAAAQTWHGACTALARRPHGHARPWHGHGMAAAWTCGPVLSVEFGQTIAGALAPPAPSTTNNLTTTPLRCMSAIETLCSKDWMTMQDTIKITELFCKDKTAWEAYLSFSKAGKEAVTWLVAQVFGMGNSQPEVHGC</sequence>
<feature type="chain" id="PRO_5023035109" evidence="1">
    <location>
        <begin position="24"/>
        <end position="179"/>
    </location>
</feature>
<accession>A0A5C3KBM8</accession>
<name>A0A5C3KBM8_COPMA</name>
<organism evidence="2 3">
    <name type="scientific">Coprinopsis marcescibilis</name>
    <name type="common">Agaric fungus</name>
    <name type="synonym">Psathyrella marcescibilis</name>
    <dbReference type="NCBI Taxonomy" id="230819"/>
    <lineage>
        <taxon>Eukaryota</taxon>
        <taxon>Fungi</taxon>
        <taxon>Dikarya</taxon>
        <taxon>Basidiomycota</taxon>
        <taxon>Agaricomycotina</taxon>
        <taxon>Agaricomycetes</taxon>
        <taxon>Agaricomycetidae</taxon>
        <taxon>Agaricales</taxon>
        <taxon>Agaricineae</taxon>
        <taxon>Psathyrellaceae</taxon>
        <taxon>Coprinopsis</taxon>
    </lineage>
</organism>
<dbReference type="AlphaFoldDB" id="A0A5C3KBM8"/>
<keyword evidence="3" id="KW-1185">Reference proteome</keyword>
<evidence type="ECO:0000256" key="1">
    <source>
        <dbReference type="SAM" id="SignalP"/>
    </source>
</evidence>
<protein>
    <submittedName>
        <fullName evidence="2">Uncharacterized protein</fullName>
    </submittedName>
</protein>